<dbReference type="KEGG" id="nir:NSED_07755"/>
<dbReference type="eggNOG" id="arCOG01640">
    <property type="taxonomic scope" value="Archaea"/>
</dbReference>
<proteinExistence type="inferred from homology"/>
<gene>
    <name evidence="8" type="ORF">NSED_07755</name>
</gene>
<dbReference type="NCBIfam" id="NF003067">
    <property type="entry name" value="PRK03988.1"/>
    <property type="match status" value="1"/>
</dbReference>
<dbReference type="Gene3D" id="3.30.30.170">
    <property type="match status" value="1"/>
</dbReference>
<accession>K0BAZ2</accession>
<dbReference type="InterPro" id="IPR002735">
    <property type="entry name" value="Transl_init_fac_IF2/IF5_dom"/>
</dbReference>
<dbReference type="STRING" id="1229909.NSED_07755"/>
<reference evidence="8 9" key="1">
    <citation type="journal article" date="2012" name="J. Bacteriol.">
        <title>Draft Genome Sequence of an Ammonia-Oxidizing Archaeon, "Candidatus Nitrosopumilus sediminis" AR2, from Svalbard in the Arctic Circle.</title>
        <authorList>
            <person name="Park S.J."/>
            <person name="Kim J.G."/>
            <person name="Jung M.Y."/>
            <person name="Kim S.J."/>
            <person name="Cha I.T."/>
            <person name="Ghai R."/>
            <person name="Martin-Cuadrado A.B."/>
            <person name="Rodriguez-Valera F."/>
            <person name="Rhee S.K."/>
        </authorList>
    </citation>
    <scope>NUCLEOTIDE SEQUENCE [LARGE SCALE GENOMIC DNA]</scope>
    <source>
        <strain evidence="8 9">AR2</strain>
    </source>
</reference>
<dbReference type="SMART" id="SM00653">
    <property type="entry name" value="eIF2B_5"/>
    <property type="match status" value="1"/>
</dbReference>
<dbReference type="Proteomes" id="UP000006100">
    <property type="component" value="Chromosome"/>
</dbReference>
<feature type="domain" description="Translation initiation factor IF2/IF5" evidence="7">
    <location>
        <begin position="30"/>
        <end position="137"/>
    </location>
</feature>
<evidence type="ECO:0000259" key="7">
    <source>
        <dbReference type="SMART" id="SM00653"/>
    </source>
</evidence>
<evidence type="ECO:0000256" key="5">
    <source>
        <dbReference type="ARBA" id="ARBA00031466"/>
    </source>
</evidence>
<keyword evidence="9" id="KW-1185">Reference proteome</keyword>
<dbReference type="AlphaFoldDB" id="K0BAZ2"/>
<evidence type="ECO:0000313" key="9">
    <source>
        <dbReference type="Proteomes" id="UP000006100"/>
    </source>
</evidence>
<dbReference type="EMBL" id="CP003843">
    <property type="protein sequence ID" value="AFS83343.1"/>
    <property type="molecule type" value="Genomic_DNA"/>
</dbReference>
<dbReference type="InterPro" id="IPR045196">
    <property type="entry name" value="IF2/IF5"/>
</dbReference>
<dbReference type="PANTHER" id="PTHR23001">
    <property type="entry name" value="EUKARYOTIC TRANSLATION INITIATION FACTOR"/>
    <property type="match status" value="1"/>
</dbReference>
<evidence type="ECO:0000256" key="2">
    <source>
        <dbReference type="ARBA" id="ARBA00022314"/>
    </source>
</evidence>
<dbReference type="InterPro" id="IPR016190">
    <property type="entry name" value="Transl_init_fac_IF2/IF5_Zn-bd"/>
</dbReference>
<evidence type="ECO:0000256" key="6">
    <source>
        <dbReference type="ARBA" id="ARBA00032408"/>
    </source>
</evidence>
<evidence type="ECO:0000313" key="8">
    <source>
        <dbReference type="EMBL" id="AFS83343.1"/>
    </source>
</evidence>
<keyword evidence="4" id="KW-0648">Protein biosynthesis</keyword>
<dbReference type="SUPFAM" id="SSF75689">
    <property type="entry name" value="Zinc-binding domain of translation initiation factor 2 beta"/>
    <property type="match status" value="1"/>
</dbReference>
<evidence type="ECO:0000256" key="1">
    <source>
        <dbReference type="ARBA" id="ARBA00010397"/>
    </source>
</evidence>
<dbReference type="PATRIC" id="fig|1229909.8.peg.1702"/>
<sequence>MHYFLVTKTDYENLLKRIQDKLGDTDKESQTRFELPVVDVMWEGQKTFLRNFSEFPKVLRRDPDKVLQYLSKEFAVPAERLGDKAMFVGRRAPDDFTRLFQIYVKDYLECPTCKSPDTKILKENRISFLICEACGAKSTLKGKYA</sequence>
<dbReference type="SUPFAM" id="SSF100966">
    <property type="entry name" value="Translation initiation factor 2 beta, aIF2beta, N-terminal domain"/>
    <property type="match status" value="1"/>
</dbReference>
<dbReference type="PANTHER" id="PTHR23001:SF3">
    <property type="entry name" value="EUKARYOTIC TRANSLATION INITIATION FACTOR 2 SUBUNIT 2"/>
    <property type="match status" value="1"/>
</dbReference>
<dbReference type="Pfam" id="PF01873">
    <property type="entry name" value="eIF-5_eIF-2B"/>
    <property type="match status" value="1"/>
</dbReference>
<dbReference type="InterPro" id="IPR016189">
    <property type="entry name" value="Transl_init_fac_IF2/IF5_N"/>
</dbReference>
<dbReference type="GO" id="GO:0003743">
    <property type="term" value="F:translation initiation factor activity"/>
    <property type="evidence" value="ECO:0007669"/>
    <property type="project" value="UniProtKB-KW"/>
</dbReference>
<evidence type="ECO:0000256" key="3">
    <source>
        <dbReference type="ARBA" id="ARBA00022540"/>
    </source>
</evidence>
<name>K0BAZ2_9ARCH</name>
<evidence type="ECO:0000256" key="4">
    <source>
        <dbReference type="ARBA" id="ARBA00022917"/>
    </source>
</evidence>
<dbReference type="HOGENOM" id="CLU_026663_3_1_2"/>
<keyword evidence="3 8" id="KW-0396">Initiation factor</keyword>
<organism evidence="8 9">
    <name type="scientific">Candidatus Nitrosopumilus sediminis</name>
    <dbReference type="NCBI Taxonomy" id="1229909"/>
    <lineage>
        <taxon>Archaea</taxon>
        <taxon>Nitrososphaerota</taxon>
        <taxon>Nitrososphaeria</taxon>
        <taxon>Nitrosopumilales</taxon>
        <taxon>Nitrosopumilaceae</taxon>
        <taxon>Nitrosopumilus</taxon>
    </lineage>
</organism>
<comment type="similarity">
    <text evidence="1">Belongs to the eIF-2-beta/eIF-5 family.</text>
</comment>
<dbReference type="FunFam" id="3.30.30.170:FF:000001">
    <property type="entry name" value="Eukaryotic translation initiation factor 2 subunit"/>
    <property type="match status" value="1"/>
</dbReference>
<protein>
    <recommendedName>
        <fullName evidence="2">Translation initiation factor 2 subunit beta</fullName>
    </recommendedName>
    <alternativeName>
        <fullName evidence="5">aIF2-beta</fullName>
    </alternativeName>
    <alternativeName>
        <fullName evidence="6">eIF-2-beta</fullName>
    </alternativeName>
</protein>